<evidence type="ECO:0000313" key="22">
    <source>
        <dbReference type="EMBL" id="KAK5622451.1"/>
    </source>
</evidence>
<evidence type="ECO:0000256" key="17">
    <source>
        <dbReference type="ARBA" id="ARBA00038680"/>
    </source>
</evidence>
<dbReference type="GO" id="GO:0031901">
    <property type="term" value="C:early endosome membrane"/>
    <property type="evidence" value="ECO:0007669"/>
    <property type="project" value="UniProtKB-SubCell"/>
</dbReference>
<evidence type="ECO:0000313" key="23">
    <source>
        <dbReference type="Proteomes" id="UP001311232"/>
    </source>
</evidence>
<evidence type="ECO:0000256" key="8">
    <source>
        <dbReference type="ARBA" id="ARBA00022968"/>
    </source>
</evidence>
<dbReference type="GO" id="GO:0043197">
    <property type="term" value="C:dendritic spine"/>
    <property type="evidence" value="ECO:0007669"/>
    <property type="project" value="UniProtKB-SubCell"/>
</dbReference>
<dbReference type="AlphaFoldDB" id="A0AAV9SMD6"/>
<evidence type="ECO:0000256" key="11">
    <source>
        <dbReference type="ARBA" id="ARBA00023136"/>
    </source>
</evidence>
<feature type="transmembrane region" description="Helical" evidence="21">
    <location>
        <begin position="189"/>
        <end position="212"/>
    </location>
</feature>
<accession>A0AAV9SMD6</accession>
<evidence type="ECO:0000256" key="2">
    <source>
        <dbReference type="ARBA" id="ARBA00004401"/>
    </source>
</evidence>
<evidence type="ECO:0000256" key="3">
    <source>
        <dbReference type="ARBA" id="ARBA00006843"/>
    </source>
</evidence>
<keyword evidence="13" id="KW-0966">Cell projection</keyword>
<evidence type="ECO:0000256" key="12">
    <source>
        <dbReference type="ARBA" id="ARBA00023257"/>
    </source>
</evidence>
<keyword evidence="10" id="KW-0770">Synapse</keyword>
<feature type="transmembrane region" description="Helical" evidence="21">
    <location>
        <begin position="233"/>
        <end position="259"/>
    </location>
</feature>
<gene>
    <name evidence="22" type="ORF">CRENBAI_003330</name>
</gene>
<dbReference type="PANTHER" id="PTHR14768">
    <property type="entry name" value="UPF0338 PROTEIN"/>
    <property type="match status" value="1"/>
</dbReference>
<evidence type="ECO:0000256" key="10">
    <source>
        <dbReference type="ARBA" id="ARBA00023018"/>
    </source>
</evidence>
<evidence type="ECO:0000256" key="16">
    <source>
        <dbReference type="ARBA" id="ARBA00037858"/>
    </source>
</evidence>
<evidence type="ECO:0000256" key="5">
    <source>
        <dbReference type="ARBA" id="ARBA00022553"/>
    </source>
</evidence>
<reference evidence="22 23" key="1">
    <citation type="submission" date="2021-06" db="EMBL/GenBank/DDBJ databases">
        <authorList>
            <person name="Palmer J.M."/>
        </authorList>
    </citation>
    <scope>NUCLEOTIDE SEQUENCE [LARGE SCALE GENOMIC DNA]</scope>
    <source>
        <strain evidence="22 23">MEX-2019</strain>
        <tissue evidence="22">Muscle</tissue>
    </source>
</reference>
<evidence type="ECO:0000256" key="7">
    <source>
        <dbReference type="ARBA" id="ARBA00022753"/>
    </source>
</evidence>
<keyword evidence="23" id="KW-1185">Reference proteome</keyword>
<dbReference type="Proteomes" id="UP001311232">
    <property type="component" value="Unassembled WGS sequence"/>
</dbReference>
<evidence type="ECO:0000256" key="21">
    <source>
        <dbReference type="SAM" id="Phobius"/>
    </source>
</evidence>
<sequence length="265" mass="28707">MQGEEEEAEISLREGAGGREFCRHNGLINTHRLGVEPREALLFQGRMVVGAPPQQEYGRAPPQLLNPRTLFPHQAAPEPALRATSGLLLCPDGVLRVWGEAGGGDCCETTFIESPITTSSFSAAAPCSSKEVLLFSDGKFVEFSGEEAKVPSLSYDIDDDDDFQELESDYSSESESEDAFLLLPPRDHLGLSVFSMLCCFCPLGIAAFYLSHETNKAVSKGDFHLASSSSRRALFLAVLSITIGTGIYVGVAVALIAYLSKNHQW</sequence>
<dbReference type="GO" id="GO:0051965">
    <property type="term" value="P:positive regulation of synapse assembly"/>
    <property type="evidence" value="ECO:0007669"/>
    <property type="project" value="TreeGrafter"/>
</dbReference>
<evidence type="ECO:0000256" key="6">
    <source>
        <dbReference type="ARBA" id="ARBA00022692"/>
    </source>
</evidence>
<keyword evidence="7" id="KW-0967">Endosome</keyword>
<proteinExistence type="inferred from homology"/>
<protein>
    <recommendedName>
        <fullName evidence="18">Synapse differentiation-inducing gene protein 1</fullName>
    </recommendedName>
    <alternativeName>
        <fullName evidence="19">Dispanin subfamily C member 2</fullName>
    </alternativeName>
    <alternativeName>
        <fullName evidence="20">Transmembrane protein 90B</fullName>
    </alternativeName>
</protein>
<dbReference type="PANTHER" id="PTHR14768:SF3">
    <property type="entry name" value="SYNAPSE DIFFERENTIATION-INDUCING GENE PROTEIN 1"/>
    <property type="match status" value="1"/>
</dbReference>
<dbReference type="Pfam" id="PF04505">
    <property type="entry name" value="CD225"/>
    <property type="match status" value="1"/>
</dbReference>
<dbReference type="GO" id="GO:0097091">
    <property type="term" value="P:synaptic vesicle clustering"/>
    <property type="evidence" value="ECO:0007669"/>
    <property type="project" value="TreeGrafter"/>
</dbReference>
<organism evidence="22 23">
    <name type="scientific">Crenichthys baileyi</name>
    <name type="common">White River springfish</name>
    <dbReference type="NCBI Taxonomy" id="28760"/>
    <lineage>
        <taxon>Eukaryota</taxon>
        <taxon>Metazoa</taxon>
        <taxon>Chordata</taxon>
        <taxon>Craniata</taxon>
        <taxon>Vertebrata</taxon>
        <taxon>Euteleostomi</taxon>
        <taxon>Actinopterygii</taxon>
        <taxon>Neopterygii</taxon>
        <taxon>Teleostei</taxon>
        <taxon>Neoteleostei</taxon>
        <taxon>Acanthomorphata</taxon>
        <taxon>Ovalentaria</taxon>
        <taxon>Atherinomorphae</taxon>
        <taxon>Cyprinodontiformes</taxon>
        <taxon>Goodeidae</taxon>
        <taxon>Crenichthys</taxon>
    </lineage>
</organism>
<evidence type="ECO:0000256" key="19">
    <source>
        <dbReference type="ARBA" id="ARBA00041354"/>
    </source>
</evidence>
<keyword evidence="6 21" id="KW-0812">Transmembrane</keyword>
<evidence type="ECO:0000256" key="1">
    <source>
        <dbReference type="ARBA" id="ARBA00004279"/>
    </source>
</evidence>
<evidence type="ECO:0000256" key="14">
    <source>
        <dbReference type="ARBA" id="ARBA00034112"/>
    </source>
</evidence>
<evidence type="ECO:0000256" key="13">
    <source>
        <dbReference type="ARBA" id="ARBA00023273"/>
    </source>
</evidence>
<comment type="function">
    <text evidence="15">May regulate AMPA receptor content at nascent synapses, and have a role in postsynaptic development and maturation.</text>
</comment>
<keyword evidence="11 21" id="KW-0472">Membrane</keyword>
<comment type="subunit">
    <text evidence="17">Homodimer. Interacts with GRIA1 and GRIA2.</text>
</comment>
<comment type="subcellular location">
    <subcellularLocation>
        <location evidence="2">Cell membrane</location>
        <topology evidence="2">Single-pass type II membrane protein</topology>
    </subcellularLocation>
    <subcellularLocation>
        <location evidence="1">Cell projection</location>
        <location evidence="1">Dendrite</location>
    </subcellularLocation>
    <subcellularLocation>
        <location evidence="16">Early endosome membrane</location>
        <topology evidence="16">Single-pass type II membrane protein</topology>
    </subcellularLocation>
    <subcellularLocation>
        <location evidence="14">Postsynaptic density membrane</location>
    </subcellularLocation>
</comment>
<dbReference type="GO" id="GO:0060076">
    <property type="term" value="C:excitatory synapse"/>
    <property type="evidence" value="ECO:0007669"/>
    <property type="project" value="TreeGrafter"/>
</dbReference>
<dbReference type="InterPro" id="IPR007593">
    <property type="entry name" value="CD225/Dispanin_fam"/>
</dbReference>
<evidence type="ECO:0000256" key="20">
    <source>
        <dbReference type="ARBA" id="ARBA00042246"/>
    </source>
</evidence>
<evidence type="ECO:0000256" key="15">
    <source>
        <dbReference type="ARBA" id="ARBA00037790"/>
    </source>
</evidence>
<dbReference type="GO" id="GO:0030672">
    <property type="term" value="C:synaptic vesicle membrane"/>
    <property type="evidence" value="ECO:0007669"/>
    <property type="project" value="TreeGrafter"/>
</dbReference>
<comment type="similarity">
    <text evidence="3">Belongs to the CD225/Dispanin family.</text>
</comment>
<dbReference type="EMBL" id="JAHHUM010000117">
    <property type="protein sequence ID" value="KAK5622451.1"/>
    <property type="molecule type" value="Genomic_DNA"/>
</dbReference>
<comment type="caution">
    <text evidence="22">The sequence shown here is derived from an EMBL/GenBank/DDBJ whole genome shotgun (WGS) entry which is preliminary data.</text>
</comment>
<dbReference type="GO" id="GO:0098839">
    <property type="term" value="C:postsynaptic density membrane"/>
    <property type="evidence" value="ECO:0007669"/>
    <property type="project" value="UniProtKB-SubCell"/>
</dbReference>
<name>A0AAV9SMD6_9TELE</name>
<evidence type="ECO:0000256" key="18">
    <source>
        <dbReference type="ARBA" id="ARBA00040240"/>
    </source>
</evidence>
<evidence type="ECO:0000256" key="4">
    <source>
        <dbReference type="ARBA" id="ARBA00022475"/>
    </source>
</evidence>
<keyword evidence="12" id="KW-0628">Postsynaptic cell membrane</keyword>
<keyword evidence="4" id="KW-1003">Cell membrane</keyword>
<keyword evidence="5" id="KW-0597">Phosphoprotein</keyword>
<keyword evidence="8" id="KW-0735">Signal-anchor</keyword>
<evidence type="ECO:0000256" key="9">
    <source>
        <dbReference type="ARBA" id="ARBA00022989"/>
    </source>
</evidence>
<keyword evidence="9 21" id="KW-1133">Transmembrane helix</keyword>